<organism evidence="1 2">
    <name type="scientific">Cyphomyrmex costatus</name>
    <dbReference type="NCBI Taxonomy" id="456900"/>
    <lineage>
        <taxon>Eukaryota</taxon>
        <taxon>Metazoa</taxon>
        <taxon>Ecdysozoa</taxon>
        <taxon>Arthropoda</taxon>
        <taxon>Hexapoda</taxon>
        <taxon>Insecta</taxon>
        <taxon>Pterygota</taxon>
        <taxon>Neoptera</taxon>
        <taxon>Endopterygota</taxon>
        <taxon>Hymenoptera</taxon>
        <taxon>Apocrita</taxon>
        <taxon>Aculeata</taxon>
        <taxon>Formicoidea</taxon>
        <taxon>Formicidae</taxon>
        <taxon>Myrmicinae</taxon>
        <taxon>Cyphomyrmex</taxon>
    </lineage>
</organism>
<keyword evidence="2" id="KW-1185">Reference proteome</keyword>
<reference evidence="1 2" key="1">
    <citation type="submission" date="2016-03" db="EMBL/GenBank/DDBJ databases">
        <title>Cyphomyrmex costatus WGS genome.</title>
        <authorList>
            <person name="Nygaard S."/>
            <person name="Hu H."/>
            <person name="Boomsma J."/>
            <person name="Zhang G."/>
        </authorList>
    </citation>
    <scope>NUCLEOTIDE SEQUENCE [LARGE SCALE GENOMIC DNA]</scope>
    <source>
        <strain evidence="1">MS0001</strain>
        <tissue evidence="1">Whole body</tissue>
    </source>
</reference>
<sequence>MQATKFSIRVHAESKLSDTNSFFCISRIHYTTIQRDSKSIHFESLKHFSSCLLINIAASDSLPPSKCCAAKGVSSTFMRIVPSLGRDAFGCCTSHDTCATALQKDFFRCFMYL</sequence>
<proteinExistence type="predicted"/>
<accession>A0A195C4T5</accession>
<dbReference type="AlphaFoldDB" id="A0A195C4T5"/>
<gene>
    <name evidence="1" type="ORF">ALC62_13735</name>
</gene>
<evidence type="ECO:0000313" key="1">
    <source>
        <dbReference type="EMBL" id="KYM95620.1"/>
    </source>
</evidence>
<dbReference type="Proteomes" id="UP000078542">
    <property type="component" value="Unassembled WGS sequence"/>
</dbReference>
<name>A0A195C4T5_9HYME</name>
<dbReference type="EMBL" id="KQ978287">
    <property type="protein sequence ID" value="KYM95620.1"/>
    <property type="molecule type" value="Genomic_DNA"/>
</dbReference>
<evidence type="ECO:0000313" key="2">
    <source>
        <dbReference type="Proteomes" id="UP000078542"/>
    </source>
</evidence>
<protein>
    <submittedName>
        <fullName evidence="1">Uncharacterized protein</fullName>
    </submittedName>
</protein>